<proteinExistence type="predicted"/>
<sequence length="957" mass="103532">MADENKPKRERTYLNVPFKEKDAANDLGAKFDRRSKKWYVPGGTDVAPFARWLQPQDVPTAQPTAETPEYGSEADVEREAARLSDLMGQPIEEAREFVRESLRAAEERAALEARNRVQDQGGSGFDAVDAVRAAARQARHQYFAERQHLYSQSAQRPPAAGARARRSAARQAPARRARPKLDDAALGRRYREMIQSIATAVTLRGGEVNETLALEHRLESIHRDAWRKSNDAADGDRAIGKQIRTGTGFAAEQLPPQAAEALSKLRDEAGLSPIEVDERTPARDVADSEPSDDERLIEPVTVAPQHRHREPERDDGIATFADVAEAFMLDEVMRERVSADERRAPESGELTPQAQPDGKTITFADVGDAAAIDNAPGEHAPSSSIEPSIPASSVEQPDAVDGPDSNAATFADVADVSPIDDAMRRRGLTGDAVSGMQDAARSTVSAAVANEPDVRPGKASNDLSMNVSVQPGAVDAHLKRPLTPARNEPDAKNAANEPAGPVLDNVSAQDLQRVRAVRDSERAAAETLLREQNKPMPKRDDEAVAIGAPPGARDTDEDDNQIDVDPSLRKPITTKDGYAIPAQVASRYMVKDGRFWKLDGMEGKPGELPTTKPHFVDVGSRLKTQQNDRGTIADMLAVMKAKNIDSITVKGSETFRRNAWLEASLDGSIEVKNFKPKEADFALLEAAKRERDALTIKAGASPEPIVGTQADPAAAKPAATAVGTKAEIGPTAPGAAPTTGAEEKSIDTLSGELLQHGAARYEHKPDESYSYFVRYRDDTGAERTVWGIDLKRAITESGAKVGDTVSLKNLGKTPVTVQEPVRDGTGKVIGTQPKDTIRNAWEVKRSAAPEPERAPVRAQITVAQMREQLEKSLDQAPARMRAEVMRRFDARIQAGVEVEARIARGELSRDAGAAEIDKRAGELHAAWTAPKAAPTSQPSNSPQPEQQQARGPTPSVM</sequence>
<feature type="region of interest" description="Disordered" evidence="1">
    <location>
        <begin position="148"/>
        <end position="180"/>
    </location>
</feature>
<evidence type="ECO:0000313" key="5">
    <source>
        <dbReference type="Proteomes" id="UP000238206"/>
    </source>
</evidence>
<comment type="caution">
    <text evidence="4">The sequence shown here is derived from an EMBL/GenBank/DDBJ whole genome shotgun (WGS) entry which is preliminary data.</text>
</comment>
<dbReference type="InterPro" id="IPR040677">
    <property type="entry name" value="LPD7"/>
</dbReference>
<protein>
    <recommendedName>
        <fullName evidence="6">Large polyvalent protein-associated domain-containing protein</fullName>
    </recommendedName>
</protein>
<feature type="compositionally biased region" description="Basic and acidic residues" evidence="1">
    <location>
        <begin position="335"/>
        <end position="346"/>
    </location>
</feature>
<evidence type="ECO:0000256" key="1">
    <source>
        <dbReference type="SAM" id="MobiDB-lite"/>
    </source>
</evidence>
<organism evidence="4 5">
    <name type="scientific">Burkholderia cepacia</name>
    <name type="common">Pseudomonas cepacia</name>
    <dbReference type="NCBI Taxonomy" id="292"/>
    <lineage>
        <taxon>Bacteria</taxon>
        <taxon>Pseudomonadati</taxon>
        <taxon>Pseudomonadota</taxon>
        <taxon>Betaproteobacteria</taxon>
        <taxon>Burkholderiales</taxon>
        <taxon>Burkholderiaceae</taxon>
        <taxon>Burkholderia</taxon>
        <taxon>Burkholderia cepacia complex</taxon>
    </lineage>
</organism>
<feature type="compositionally biased region" description="Low complexity" evidence="1">
    <location>
        <begin position="151"/>
        <end position="162"/>
    </location>
</feature>
<evidence type="ECO:0008006" key="6">
    <source>
        <dbReference type="Google" id="ProtNLM"/>
    </source>
</evidence>
<dbReference type="EMBL" id="PUIQ01000062">
    <property type="protein sequence ID" value="PQP10840.1"/>
    <property type="molecule type" value="Genomic_DNA"/>
</dbReference>
<feature type="compositionally biased region" description="Basic residues" evidence="1">
    <location>
        <begin position="163"/>
        <end position="178"/>
    </location>
</feature>
<gene>
    <name evidence="4" type="ORF">C5615_32780</name>
</gene>
<dbReference type="RefSeq" id="WP_105393221.1">
    <property type="nucleotide sequence ID" value="NZ_PUIQ01000062.1"/>
</dbReference>
<dbReference type="AlphaFoldDB" id="A0A2S8I7S1"/>
<name>A0A2S8I7S1_BURCE</name>
<accession>A0A2S8I7S1</accession>
<evidence type="ECO:0000313" key="4">
    <source>
        <dbReference type="EMBL" id="PQP10840.1"/>
    </source>
</evidence>
<evidence type="ECO:0000259" key="2">
    <source>
        <dbReference type="Pfam" id="PF18821"/>
    </source>
</evidence>
<feature type="domain" description="DUF5710" evidence="3">
    <location>
        <begin position="11"/>
        <end position="54"/>
    </location>
</feature>
<feature type="domain" description="Large polyvalent protein-associated" evidence="2">
    <location>
        <begin position="584"/>
        <end position="684"/>
    </location>
</feature>
<feature type="compositionally biased region" description="Basic and acidic residues" evidence="1">
    <location>
        <begin position="527"/>
        <end position="542"/>
    </location>
</feature>
<reference evidence="4 5" key="1">
    <citation type="submission" date="2018-02" db="EMBL/GenBank/DDBJ databases">
        <title>Draft genome sequencing of Burkholderia cepacia Y14-15.</title>
        <authorList>
            <person name="Zheng B.-X."/>
        </authorList>
    </citation>
    <scope>NUCLEOTIDE SEQUENCE [LARGE SCALE GENOMIC DNA]</scope>
    <source>
        <strain evidence="4 5">Y14-15</strain>
    </source>
</reference>
<dbReference type="InterPro" id="IPR043764">
    <property type="entry name" value="DUF5710"/>
</dbReference>
<feature type="compositionally biased region" description="Low complexity" evidence="1">
    <location>
        <begin position="932"/>
        <end position="949"/>
    </location>
</feature>
<dbReference type="Pfam" id="PF18821">
    <property type="entry name" value="LPD7"/>
    <property type="match status" value="1"/>
</dbReference>
<feature type="compositionally biased region" description="Basic and acidic residues" evidence="1">
    <location>
        <begin position="276"/>
        <end position="286"/>
    </location>
</feature>
<feature type="compositionally biased region" description="Low complexity" evidence="1">
    <location>
        <begin position="380"/>
        <end position="393"/>
    </location>
</feature>
<dbReference type="Pfam" id="PF18974">
    <property type="entry name" value="DUF5710"/>
    <property type="match status" value="1"/>
</dbReference>
<feature type="region of interest" description="Disordered" evidence="1">
    <location>
        <begin position="527"/>
        <end position="570"/>
    </location>
</feature>
<feature type="region of interest" description="Disordered" evidence="1">
    <location>
        <begin position="335"/>
        <end position="502"/>
    </location>
</feature>
<evidence type="ECO:0000259" key="3">
    <source>
        <dbReference type="Pfam" id="PF18974"/>
    </source>
</evidence>
<dbReference type="Proteomes" id="UP000238206">
    <property type="component" value="Unassembled WGS sequence"/>
</dbReference>
<feature type="region of interest" description="Disordered" evidence="1">
    <location>
        <begin position="271"/>
        <end position="313"/>
    </location>
</feature>
<feature type="region of interest" description="Disordered" evidence="1">
    <location>
        <begin position="921"/>
        <end position="957"/>
    </location>
</feature>